<dbReference type="NCBIfam" id="TIGR00099">
    <property type="entry name" value="Cof-subfamily"/>
    <property type="match status" value="1"/>
</dbReference>
<evidence type="ECO:0000313" key="2">
    <source>
        <dbReference type="Proteomes" id="UP000198604"/>
    </source>
</evidence>
<dbReference type="GO" id="GO:0000287">
    <property type="term" value="F:magnesium ion binding"/>
    <property type="evidence" value="ECO:0007669"/>
    <property type="project" value="TreeGrafter"/>
</dbReference>
<dbReference type="NCBIfam" id="TIGR01484">
    <property type="entry name" value="HAD-SF-IIB"/>
    <property type="match status" value="1"/>
</dbReference>
<dbReference type="PANTHER" id="PTHR10000">
    <property type="entry name" value="PHOSPHOSERINE PHOSPHATASE"/>
    <property type="match status" value="1"/>
</dbReference>
<dbReference type="RefSeq" id="WP_093651078.1">
    <property type="nucleotide sequence ID" value="NZ_CTEN01000004.1"/>
</dbReference>
<dbReference type="InterPro" id="IPR006379">
    <property type="entry name" value="HAD-SF_hydro_IIB"/>
</dbReference>
<dbReference type="EMBL" id="CTEN01000004">
    <property type="protein sequence ID" value="CQR25535.1"/>
    <property type="molecule type" value="Genomic_DNA"/>
</dbReference>
<dbReference type="InterPro" id="IPR023214">
    <property type="entry name" value="HAD_sf"/>
</dbReference>
<dbReference type="InterPro" id="IPR036412">
    <property type="entry name" value="HAD-like_sf"/>
</dbReference>
<sequence>MAIKLIATDMDGTFLDKNSQFDAERLKNLLEMAAEKGIYFVVASGRAVQSLKSLFAEFKDQVIFLGENGSEVEYRGKTLYEELMPKELYLEILEKIKKSHFKNADTVHLSGKNAAYMLSSIDDEYRAFLEHYYPTIVEVENFESIEDEIFKLGANFAADQVFEASQWLTQEIEDVVSMTSGYECLDVMLDHVNKGTGLSHLCEVLGISASEVIAFGDNYNDEHMLHFAGTAVAPENAVPEIKELANLIIADHDTGSVMAYMEEIVCQSN</sequence>
<dbReference type="Proteomes" id="UP000198604">
    <property type="component" value="Unassembled WGS sequence"/>
</dbReference>
<dbReference type="SFLD" id="SFLDG01140">
    <property type="entry name" value="C2.B:_Phosphomannomutase_and_P"/>
    <property type="match status" value="1"/>
</dbReference>
<dbReference type="InterPro" id="IPR000150">
    <property type="entry name" value="Cof"/>
</dbReference>
<dbReference type="Gene3D" id="3.30.1240.10">
    <property type="match status" value="1"/>
</dbReference>
<keyword evidence="2" id="KW-1185">Reference proteome</keyword>
<dbReference type="PANTHER" id="PTHR10000:SF53">
    <property type="entry name" value="5-AMINO-6-(5-PHOSPHO-D-RIBITYLAMINO)URACIL PHOSPHATASE YBJI-RELATED"/>
    <property type="match status" value="1"/>
</dbReference>
<dbReference type="GO" id="GO:0005829">
    <property type="term" value="C:cytosol"/>
    <property type="evidence" value="ECO:0007669"/>
    <property type="project" value="TreeGrafter"/>
</dbReference>
<dbReference type="STRING" id="1608583.BN1356_01881"/>
<gene>
    <name evidence="1" type="ORF">BN1356_01881</name>
</gene>
<name>A0A0E4H637_9STRE</name>
<protein>
    <submittedName>
        <fullName evidence="1">Cof family protein</fullName>
    </submittedName>
</protein>
<accession>A0A0E4H637</accession>
<dbReference type="Pfam" id="PF08282">
    <property type="entry name" value="Hydrolase_3"/>
    <property type="match status" value="1"/>
</dbReference>
<dbReference type="AlphaFoldDB" id="A0A0E4H637"/>
<dbReference type="OrthoDB" id="9814970at2"/>
<organism evidence="1 2">
    <name type="scientific">Streptococcus varani</name>
    <dbReference type="NCBI Taxonomy" id="1608583"/>
    <lineage>
        <taxon>Bacteria</taxon>
        <taxon>Bacillati</taxon>
        <taxon>Bacillota</taxon>
        <taxon>Bacilli</taxon>
        <taxon>Lactobacillales</taxon>
        <taxon>Streptococcaceae</taxon>
        <taxon>Streptococcus</taxon>
    </lineage>
</organism>
<dbReference type="GO" id="GO:0016791">
    <property type="term" value="F:phosphatase activity"/>
    <property type="evidence" value="ECO:0007669"/>
    <property type="project" value="TreeGrafter"/>
</dbReference>
<reference evidence="2" key="1">
    <citation type="submission" date="2015-03" db="EMBL/GenBank/DDBJ databases">
        <authorList>
            <person name="Urmite Genomes"/>
        </authorList>
    </citation>
    <scope>NUCLEOTIDE SEQUENCE [LARGE SCALE GENOMIC DNA]</scope>
    <source>
        <strain evidence="2">FF10</strain>
    </source>
</reference>
<dbReference type="SFLD" id="SFLDS00003">
    <property type="entry name" value="Haloacid_Dehalogenase"/>
    <property type="match status" value="1"/>
</dbReference>
<proteinExistence type="predicted"/>
<dbReference type="Gene3D" id="3.40.50.1000">
    <property type="entry name" value="HAD superfamily/HAD-like"/>
    <property type="match status" value="1"/>
</dbReference>
<dbReference type="SUPFAM" id="SSF56784">
    <property type="entry name" value="HAD-like"/>
    <property type="match status" value="1"/>
</dbReference>
<evidence type="ECO:0000313" key="1">
    <source>
        <dbReference type="EMBL" id="CQR25535.1"/>
    </source>
</evidence>